<feature type="domain" description="N-acetyltransferase" evidence="1">
    <location>
        <begin position="15"/>
        <end position="178"/>
    </location>
</feature>
<gene>
    <name evidence="2" type="ORF">H0266_08205</name>
</gene>
<evidence type="ECO:0000313" key="3">
    <source>
        <dbReference type="Proteomes" id="UP000571017"/>
    </source>
</evidence>
<proteinExistence type="predicted"/>
<dbReference type="SUPFAM" id="SSF55729">
    <property type="entry name" value="Acyl-CoA N-acyltransferases (Nat)"/>
    <property type="match status" value="1"/>
</dbReference>
<name>A0A838CRW6_9BACI</name>
<sequence>MLPFLETERLLLRAYELKDARQAQVLAGDKDLAETTFLPHPYTLETAGNWISSHPKLIENREAFPFAVILKGEDQLIGTMTLRVDDLHNKGELAYWIGKDYWNNGYATEASKIVIDFGFKKQNLNRIWAPVMTKNKASGKVMQKVGLKYEGTLKQDILRWDEYEDVDVFGLLKEDYLETESSV</sequence>
<dbReference type="PROSITE" id="PS51186">
    <property type="entry name" value="GNAT"/>
    <property type="match status" value="1"/>
</dbReference>
<keyword evidence="3" id="KW-1185">Reference proteome</keyword>
<dbReference type="EMBL" id="JACEFG010000002">
    <property type="protein sequence ID" value="MBA2174872.1"/>
    <property type="molecule type" value="Genomic_DNA"/>
</dbReference>
<evidence type="ECO:0000259" key="1">
    <source>
        <dbReference type="PROSITE" id="PS51186"/>
    </source>
</evidence>
<organism evidence="2 3">
    <name type="scientific">Halobacillus locisalis</name>
    <dbReference type="NCBI Taxonomy" id="220753"/>
    <lineage>
        <taxon>Bacteria</taxon>
        <taxon>Bacillati</taxon>
        <taxon>Bacillota</taxon>
        <taxon>Bacilli</taxon>
        <taxon>Bacillales</taxon>
        <taxon>Bacillaceae</taxon>
        <taxon>Halobacillus</taxon>
    </lineage>
</organism>
<dbReference type="GO" id="GO:0008999">
    <property type="term" value="F:protein-N-terminal-alanine acetyltransferase activity"/>
    <property type="evidence" value="ECO:0007669"/>
    <property type="project" value="TreeGrafter"/>
</dbReference>
<protein>
    <submittedName>
        <fullName evidence="2">GNAT family N-acetyltransferase</fullName>
    </submittedName>
</protein>
<reference evidence="2 3" key="1">
    <citation type="journal article" date="2004" name="Extremophiles">
        <title>Halobacillus locisalis sp. nov., a halophilic bacterium isolated from a marine solar saltern of the Yellow Sea in Korea.</title>
        <authorList>
            <person name="Yoon J.H."/>
            <person name="Kang K.H."/>
            <person name="Oh T.K."/>
            <person name="Park Y.H."/>
        </authorList>
    </citation>
    <scope>NUCLEOTIDE SEQUENCE [LARGE SCALE GENOMIC DNA]</scope>
    <source>
        <strain evidence="2 3">KCTC 3788</strain>
    </source>
</reference>
<dbReference type="PANTHER" id="PTHR43792:SF9">
    <property type="entry name" value="RIBOSOMAL-PROTEIN-ALANINE ACETYLTRANSFERASE"/>
    <property type="match status" value="1"/>
</dbReference>
<dbReference type="Pfam" id="PF13302">
    <property type="entry name" value="Acetyltransf_3"/>
    <property type="match status" value="1"/>
</dbReference>
<dbReference type="PANTHER" id="PTHR43792">
    <property type="entry name" value="GNAT FAMILY, PUTATIVE (AFU_ORTHOLOGUE AFUA_3G00765)-RELATED-RELATED"/>
    <property type="match status" value="1"/>
</dbReference>
<keyword evidence="2" id="KW-0808">Transferase</keyword>
<dbReference type="Gene3D" id="3.40.630.30">
    <property type="match status" value="1"/>
</dbReference>
<dbReference type="AlphaFoldDB" id="A0A838CRW6"/>
<dbReference type="InterPro" id="IPR000182">
    <property type="entry name" value="GNAT_dom"/>
</dbReference>
<dbReference type="GO" id="GO:0005737">
    <property type="term" value="C:cytoplasm"/>
    <property type="evidence" value="ECO:0007669"/>
    <property type="project" value="TreeGrafter"/>
</dbReference>
<dbReference type="Proteomes" id="UP000571017">
    <property type="component" value="Unassembled WGS sequence"/>
</dbReference>
<dbReference type="InterPro" id="IPR051531">
    <property type="entry name" value="N-acetyltransferase"/>
</dbReference>
<dbReference type="InterPro" id="IPR016181">
    <property type="entry name" value="Acyl_CoA_acyltransferase"/>
</dbReference>
<comment type="caution">
    <text evidence="2">The sequence shown here is derived from an EMBL/GenBank/DDBJ whole genome shotgun (WGS) entry which is preliminary data.</text>
</comment>
<accession>A0A838CRW6</accession>
<evidence type="ECO:0000313" key="2">
    <source>
        <dbReference type="EMBL" id="MBA2174872.1"/>
    </source>
</evidence>
<dbReference type="RefSeq" id="WP_181471927.1">
    <property type="nucleotide sequence ID" value="NZ_JACEFG010000002.1"/>
</dbReference>